<dbReference type="AlphaFoldDB" id="A0A1T5A2Q7"/>
<accession>A0A1T5A2Q7</accession>
<dbReference type="RefSeq" id="WP_079646450.1">
    <property type="nucleotide sequence ID" value="NZ_FUYM01000001.1"/>
</dbReference>
<gene>
    <name evidence="1" type="ORF">SAMN06295920_101518</name>
</gene>
<organism evidence="1 2">
    <name type="scientific">Rhizorhabdus histidinilytica</name>
    <dbReference type="NCBI Taxonomy" id="439228"/>
    <lineage>
        <taxon>Bacteria</taxon>
        <taxon>Pseudomonadati</taxon>
        <taxon>Pseudomonadota</taxon>
        <taxon>Alphaproteobacteria</taxon>
        <taxon>Sphingomonadales</taxon>
        <taxon>Sphingomonadaceae</taxon>
        <taxon>Rhizorhabdus</taxon>
    </lineage>
</organism>
<sequence>MGRFNTTKQFSAVLGMQRQSIKQLNELVAKVAGLAGCEGCGRLAYIDLHFHDDPIAEFKDIVISQGTRGF</sequence>
<dbReference type="OrthoDB" id="9863171at2"/>
<dbReference type="STRING" id="439228.SAMN06295920_101518"/>
<reference evidence="2" key="1">
    <citation type="submission" date="2017-02" db="EMBL/GenBank/DDBJ databases">
        <authorList>
            <person name="Varghese N."/>
            <person name="Submissions S."/>
        </authorList>
    </citation>
    <scope>NUCLEOTIDE SEQUENCE [LARGE SCALE GENOMIC DNA]</scope>
    <source>
        <strain evidence="2">UM2</strain>
    </source>
</reference>
<keyword evidence="2" id="KW-1185">Reference proteome</keyword>
<proteinExistence type="predicted"/>
<dbReference type="Proteomes" id="UP000189818">
    <property type="component" value="Unassembled WGS sequence"/>
</dbReference>
<name>A0A1T5A2Q7_9SPHN</name>
<protein>
    <submittedName>
        <fullName evidence="1">Uncharacterized protein</fullName>
    </submittedName>
</protein>
<dbReference type="EMBL" id="FUYM01000001">
    <property type="protein sequence ID" value="SKB29291.1"/>
    <property type="molecule type" value="Genomic_DNA"/>
</dbReference>
<evidence type="ECO:0000313" key="2">
    <source>
        <dbReference type="Proteomes" id="UP000189818"/>
    </source>
</evidence>
<evidence type="ECO:0000313" key="1">
    <source>
        <dbReference type="EMBL" id="SKB29291.1"/>
    </source>
</evidence>